<feature type="transmembrane region" description="Helical" evidence="2">
    <location>
        <begin position="52"/>
        <end position="74"/>
    </location>
</feature>
<proteinExistence type="predicted"/>
<evidence type="ECO:0000313" key="3">
    <source>
        <dbReference type="EMBL" id="SFL10703.1"/>
    </source>
</evidence>
<dbReference type="Pfam" id="PF09656">
    <property type="entry name" value="PGPGW"/>
    <property type="match status" value="1"/>
</dbReference>
<dbReference type="Proteomes" id="UP000199152">
    <property type="component" value="Unassembled WGS sequence"/>
</dbReference>
<keyword evidence="2" id="KW-0472">Membrane</keyword>
<gene>
    <name evidence="3" type="ORF">SAMN04488085_106256</name>
</gene>
<dbReference type="EMBL" id="FOSW01000006">
    <property type="protein sequence ID" value="SFL10703.1"/>
    <property type="molecule type" value="Genomic_DNA"/>
</dbReference>
<keyword evidence="4" id="KW-1185">Reference proteome</keyword>
<feature type="region of interest" description="Disordered" evidence="1">
    <location>
        <begin position="1"/>
        <end position="20"/>
    </location>
</feature>
<dbReference type="InParanoid" id="A0A1I4EZR9"/>
<protein>
    <submittedName>
        <fullName evidence="3">Putative transmembrane protein (PGPGW)</fullName>
    </submittedName>
</protein>
<dbReference type="STRING" id="504800.SAMN04488085_106256"/>
<keyword evidence="2" id="KW-1133">Transmembrane helix</keyword>
<sequence>MDRTSGAAPPSTVSSGRPTRCPNCRDGLGAARPVRPGCWRDRIRRRPVLGTVYRIAVFVIGLLFVLLGAALSVLPGPLTVPPVLVGLWVWSTEFDWARRFLAAFGRNARDAWAHARQHPVSSTAMTLGGLAAIGVVIWAAGRYDLLDRITAGVDG</sequence>
<reference evidence="4" key="1">
    <citation type="submission" date="2016-10" db="EMBL/GenBank/DDBJ databases">
        <authorList>
            <person name="Varghese N."/>
            <person name="Submissions S."/>
        </authorList>
    </citation>
    <scope>NUCLEOTIDE SEQUENCE [LARGE SCALE GENOMIC DNA]</scope>
    <source>
        <strain evidence="4">DSM 45317</strain>
    </source>
</reference>
<organism evidence="3 4">
    <name type="scientific">Geodermatophilus ruber</name>
    <dbReference type="NCBI Taxonomy" id="504800"/>
    <lineage>
        <taxon>Bacteria</taxon>
        <taxon>Bacillati</taxon>
        <taxon>Actinomycetota</taxon>
        <taxon>Actinomycetes</taxon>
        <taxon>Geodermatophilales</taxon>
        <taxon>Geodermatophilaceae</taxon>
        <taxon>Geodermatophilus</taxon>
    </lineage>
</organism>
<dbReference type="AlphaFoldDB" id="A0A1I4EZR9"/>
<dbReference type="OrthoDB" id="5194111at2"/>
<evidence type="ECO:0000313" key="4">
    <source>
        <dbReference type="Proteomes" id="UP000199152"/>
    </source>
</evidence>
<dbReference type="RefSeq" id="WP_091324730.1">
    <property type="nucleotide sequence ID" value="NZ_FOSW01000006.1"/>
</dbReference>
<accession>A0A1I4EZR9</accession>
<name>A0A1I4EZR9_9ACTN</name>
<keyword evidence="2 3" id="KW-0812">Transmembrane</keyword>
<feature type="transmembrane region" description="Helical" evidence="2">
    <location>
        <begin position="120"/>
        <end position="140"/>
    </location>
</feature>
<dbReference type="InterPro" id="IPR019099">
    <property type="entry name" value="Uncharacterised_PGPGW_TM"/>
</dbReference>
<evidence type="ECO:0000256" key="1">
    <source>
        <dbReference type="SAM" id="MobiDB-lite"/>
    </source>
</evidence>
<evidence type="ECO:0000256" key="2">
    <source>
        <dbReference type="SAM" id="Phobius"/>
    </source>
</evidence>